<evidence type="ECO:0000256" key="3">
    <source>
        <dbReference type="ARBA" id="ARBA00022448"/>
    </source>
</evidence>
<evidence type="ECO:0000256" key="7">
    <source>
        <dbReference type="ARBA" id="ARBA00023053"/>
    </source>
</evidence>
<dbReference type="GO" id="GO:0005886">
    <property type="term" value="C:plasma membrane"/>
    <property type="evidence" value="ECO:0007669"/>
    <property type="project" value="TreeGrafter"/>
</dbReference>
<keyword evidence="7" id="KW-0915">Sodium</keyword>
<keyword evidence="15" id="KW-1185">Reference proteome</keyword>
<evidence type="ECO:0000256" key="6">
    <source>
        <dbReference type="ARBA" id="ARBA00022989"/>
    </source>
</evidence>
<evidence type="ECO:0000256" key="9">
    <source>
        <dbReference type="ARBA" id="ARBA00023136"/>
    </source>
</evidence>
<keyword evidence="3 12" id="KW-0813">Transport</keyword>
<organism evidence="14 15">
    <name type="scientific">Cinara cedri</name>
    <dbReference type="NCBI Taxonomy" id="506608"/>
    <lineage>
        <taxon>Eukaryota</taxon>
        <taxon>Metazoa</taxon>
        <taxon>Ecdysozoa</taxon>
        <taxon>Arthropoda</taxon>
        <taxon>Hexapoda</taxon>
        <taxon>Insecta</taxon>
        <taxon>Pterygota</taxon>
        <taxon>Neoptera</taxon>
        <taxon>Paraneoptera</taxon>
        <taxon>Hemiptera</taxon>
        <taxon>Sternorrhyncha</taxon>
        <taxon>Aphidomorpha</taxon>
        <taxon>Aphidoidea</taxon>
        <taxon>Aphididae</taxon>
        <taxon>Lachninae</taxon>
        <taxon>Cinara</taxon>
    </lineage>
</organism>
<evidence type="ECO:0000256" key="12">
    <source>
        <dbReference type="RuleBase" id="RU000679"/>
    </source>
</evidence>
<evidence type="ECO:0000256" key="11">
    <source>
        <dbReference type="ARBA" id="ARBA00023303"/>
    </source>
</evidence>
<dbReference type="GO" id="GO:0015280">
    <property type="term" value="F:ligand-gated sodium channel activity"/>
    <property type="evidence" value="ECO:0007669"/>
    <property type="project" value="TreeGrafter"/>
</dbReference>
<sequence>MFTKRIEIFKEFANQSTIHGLHYVSNTKRHWTESNKHIENFLRIFWTICCILSWYGSTLLMMNSWEAFQTNAISFVVETTSLEFQTTFPAVSVCEINNIANVQKLANNLMNGSARDYNYDEIIKEIAYFKGTTYFINEFCMTGVYDCPTNNYKELVMSMRNPCEEIFLNCIWNEVRSFDCCKHFVPTETELGICYTLTMANESPDSDDFINMYSTRETGPSNLLIKLSSANQVYIHSAVDVPFYNTMISNTIQTFVKQFKQFQFVIKDIANEDEVQFVSIAQRRCRFPWENYLDVSSKYSYSSCIVNCRRQKQLKMCNCTSHLMPNSKISEHCDINGLICLNAHYTELSVLKNKKSKQPGLECECLVSCIEAEIDVMTTETFNLANENESIIKLMMYRLPEERLKRNVVRGRLDVLVSLGGSVALFVGASILSFLEIIYYFILRMRNVKIPNLTAN</sequence>
<gene>
    <name evidence="14" type="ORF">CINCED_3A012356</name>
</gene>
<comment type="subcellular location">
    <subcellularLocation>
        <location evidence="1">Membrane</location>
        <topology evidence="1">Multi-pass membrane protein</topology>
    </subcellularLocation>
</comment>
<protein>
    <submittedName>
        <fullName evidence="14">Epithelial sodium channel</fullName>
    </submittedName>
</protein>
<evidence type="ECO:0000256" key="4">
    <source>
        <dbReference type="ARBA" id="ARBA00022461"/>
    </source>
</evidence>
<keyword evidence="4 12" id="KW-0894">Sodium channel</keyword>
<dbReference type="Proteomes" id="UP000325440">
    <property type="component" value="Unassembled WGS sequence"/>
</dbReference>
<dbReference type="Gene3D" id="2.60.470.10">
    <property type="entry name" value="Acid-sensing ion channels like domains"/>
    <property type="match status" value="1"/>
</dbReference>
<evidence type="ECO:0000256" key="2">
    <source>
        <dbReference type="ARBA" id="ARBA00007193"/>
    </source>
</evidence>
<evidence type="ECO:0000313" key="14">
    <source>
        <dbReference type="EMBL" id="VVC36325.1"/>
    </source>
</evidence>
<evidence type="ECO:0000256" key="8">
    <source>
        <dbReference type="ARBA" id="ARBA00023065"/>
    </source>
</evidence>
<dbReference type="AlphaFoldDB" id="A0A5E4MVK7"/>
<feature type="transmembrane region" description="Helical" evidence="13">
    <location>
        <begin position="415"/>
        <end position="442"/>
    </location>
</feature>
<reference evidence="14 15" key="1">
    <citation type="submission" date="2019-08" db="EMBL/GenBank/DDBJ databases">
        <authorList>
            <person name="Alioto T."/>
            <person name="Alioto T."/>
            <person name="Gomez Garrido J."/>
        </authorList>
    </citation>
    <scope>NUCLEOTIDE SEQUENCE [LARGE SCALE GENOMIC DNA]</scope>
</reference>
<accession>A0A5E4MVK7</accession>
<evidence type="ECO:0000256" key="10">
    <source>
        <dbReference type="ARBA" id="ARBA00023201"/>
    </source>
</evidence>
<evidence type="ECO:0000256" key="5">
    <source>
        <dbReference type="ARBA" id="ARBA00022692"/>
    </source>
</evidence>
<keyword evidence="10 12" id="KW-0739">Sodium transport</keyword>
<keyword evidence="5 12" id="KW-0812">Transmembrane</keyword>
<keyword evidence="8 12" id="KW-0406">Ion transport</keyword>
<proteinExistence type="inferred from homology"/>
<keyword evidence="11 12" id="KW-0407">Ion channel</keyword>
<keyword evidence="6 13" id="KW-1133">Transmembrane helix</keyword>
<evidence type="ECO:0000256" key="13">
    <source>
        <dbReference type="SAM" id="Phobius"/>
    </source>
</evidence>
<comment type="similarity">
    <text evidence="2 12">Belongs to the amiloride-sensitive sodium channel (TC 1.A.6) family.</text>
</comment>
<dbReference type="Pfam" id="PF00858">
    <property type="entry name" value="ASC"/>
    <property type="match status" value="1"/>
</dbReference>
<dbReference type="InterPro" id="IPR001873">
    <property type="entry name" value="ENaC"/>
</dbReference>
<keyword evidence="9 13" id="KW-0472">Membrane</keyword>
<evidence type="ECO:0000256" key="1">
    <source>
        <dbReference type="ARBA" id="ARBA00004141"/>
    </source>
</evidence>
<dbReference type="PANTHER" id="PTHR11690">
    <property type="entry name" value="AMILORIDE-SENSITIVE SODIUM CHANNEL-RELATED"/>
    <property type="match status" value="1"/>
</dbReference>
<evidence type="ECO:0000313" key="15">
    <source>
        <dbReference type="Proteomes" id="UP000325440"/>
    </source>
</evidence>
<dbReference type="EMBL" id="CABPRJ010001432">
    <property type="protein sequence ID" value="VVC36325.1"/>
    <property type="molecule type" value="Genomic_DNA"/>
</dbReference>
<name>A0A5E4MVK7_9HEMI</name>
<dbReference type="OrthoDB" id="5874059at2759"/>
<dbReference type="PANTHER" id="PTHR11690:SF175">
    <property type="entry name" value="PICKPOCKET 13-RELATED"/>
    <property type="match status" value="1"/>
</dbReference>